<evidence type="ECO:0000313" key="1">
    <source>
        <dbReference type="EMBL" id="KAG8580324.1"/>
    </source>
</evidence>
<gene>
    <name evidence="1" type="ORF">GDO81_007247</name>
</gene>
<name>A0AAV7C5Q0_ENGPU</name>
<evidence type="ECO:0000313" key="2">
    <source>
        <dbReference type="Proteomes" id="UP000824782"/>
    </source>
</evidence>
<proteinExistence type="predicted"/>
<dbReference type="AlphaFoldDB" id="A0AAV7C5Q0"/>
<dbReference type="Proteomes" id="UP000824782">
    <property type="component" value="Unassembled WGS sequence"/>
</dbReference>
<protein>
    <submittedName>
        <fullName evidence="1">Uncharacterized protein</fullName>
    </submittedName>
</protein>
<comment type="caution">
    <text evidence="1">The sequence shown here is derived from an EMBL/GenBank/DDBJ whole genome shotgun (WGS) entry which is preliminary data.</text>
</comment>
<reference evidence="1" key="1">
    <citation type="thesis" date="2020" institute="ProQuest LLC" country="789 East Eisenhower Parkway, Ann Arbor, MI, USA">
        <title>Comparative Genomics and Chromosome Evolution.</title>
        <authorList>
            <person name="Mudd A.B."/>
        </authorList>
    </citation>
    <scope>NUCLEOTIDE SEQUENCE</scope>
    <source>
        <strain evidence="1">237g6f4</strain>
        <tissue evidence="1">Blood</tissue>
    </source>
</reference>
<keyword evidence="2" id="KW-1185">Reference proteome</keyword>
<dbReference type="EMBL" id="WNYA01000003">
    <property type="protein sequence ID" value="KAG8580324.1"/>
    <property type="molecule type" value="Genomic_DNA"/>
</dbReference>
<accession>A0AAV7C5Q0</accession>
<sequence length="81" mass="8984">MEGRGLQCATANDKGHSAVPNLSCPAPSPFRLAFYSFYKHSIVLKRGESSVHKAHKDCVSGCNRQRSIKLQFGVRDVHENL</sequence>
<organism evidence="1 2">
    <name type="scientific">Engystomops pustulosus</name>
    <name type="common">Tungara frog</name>
    <name type="synonym">Physalaemus pustulosus</name>
    <dbReference type="NCBI Taxonomy" id="76066"/>
    <lineage>
        <taxon>Eukaryota</taxon>
        <taxon>Metazoa</taxon>
        <taxon>Chordata</taxon>
        <taxon>Craniata</taxon>
        <taxon>Vertebrata</taxon>
        <taxon>Euteleostomi</taxon>
        <taxon>Amphibia</taxon>
        <taxon>Batrachia</taxon>
        <taxon>Anura</taxon>
        <taxon>Neobatrachia</taxon>
        <taxon>Hyloidea</taxon>
        <taxon>Leptodactylidae</taxon>
        <taxon>Leiuperinae</taxon>
        <taxon>Engystomops</taxon>
    </lineage>
</organism>